<dbReference type="EMBL" id="CP015093">
    <property type="protein sequence ID" value="APZ51090.1"/>
    <property type="molecule type" value="Genomic_DNA"/>
</dbReference>
<dbReference type="Pfam" id="PF13182">
    <property type="entry name" value="DUF4007"/>
    <property type="match status" value="1"/>
</dbReference>
<protein>
    <submittedName>
        <fullName evidence="2">Putative DUF4007 protein</fullName>
    </submittedName>
</protein>
<dbReference type="InterPro" id="IPR025248">
    <property type="entry name" value="DUF4007"/>
</dbReference>
<evidence type="ECO:0000259" key="1">
    <source>
        <dbReference type="Pfam" id="PF13182"/>
    </source>
</evidence>
<dbReference type="OrthoDB" id="747541at2"/>
<evidence type="ECO:0000313" key="2">
    <source>
        <dbReference type="EMBL" id="APZ51090.1"/>
    </source>
</evidence>
<accession>A0A1P8UNX8</accession>
<organism evidence="2 3">
    <name type="scientific">Salipiger abyssi</name>
    <dbReference type="NCBI Taxonomy" id="1250539"/>
    <lineage>
        <taxon>Bacteria</taxon>
        <taxon>Pseudomonadati</taxon>
        <taxon>Pseudomonadota</taxon>
        <taxon>Alphaproteobacteria</taxon>
        <taxon>Rhodobacterales</taxon>
        <taxon>Roseobacteraceae</taxon>
        <taxon>Salipiger</taxon>
    </lineage>
</organism>
<gene>
    <name evidence="2" type="ORF">Ga0080574_TMP756</name>
</gene>
<dbReference type="RefSeq" id="WP_076695348.1">
    <property type="nucleotide sequence ID" value="NZ_CP015093.1"/>
</dbReference>
<dbReference type="KEGG" id="paby:Ga0080574_TMP756"/>
<dbReference type="Proteomes" id="UP000187059">
    <property type="component" value="Chromosome"/>
</dbReference>
<feature type="domain" description="DUF4007" evidence="1">
    <location>
        <begin position="15"/>
        <end position="295"/>
    </location>
</feature>
<proteinExistence type="predicted"/>
<dbReference type="AlphaFoldDB" id="A0A1P8UNX8"/>
<keyword evidence="3" id="KW-1185">Reference proteome</keyword>
<reference evidence="2 3" key="1">
    <citation type="submission" date="2016-04" db="EMBL/GenBank/DDBJ databases">
        <title>Deep-sea bacteria in the southern Pacific.</title>
        <authorList>
            <person name="Tang K."/>
        </authorList>
    </citation>
    <scope>NUCLEOTIDE SEQUENCE [LARGE SCALE GENOMIC DNA]</scope>
    <source>
        <strain evidence="2 3">JLT2014</strain>
    </source>
</reference>
<name>A0A1P8UNX8_9RHOB</name>
<sequence>MPRGPIYQDNYKPQFSGHETFPLRYGWLKKAYDAVEARAGQPDSKAVFTRDEAIAHFGVGKNMVASMRHWAAASGIIEDGESPGTLTATQLGDQLFSANGHDPYMEHPSSLWLIHWNLAGRPDKTTYYWSFNNFPGATFERDRLVKAIEKVAKDRAWPRVSATTIRRDVECFLRTYVARRPSAKASPEDTMESPLAELGLIKATGKRDGFRFARGPKSTLKDGVFLYALMDFWRGYTSAQTLSFEAIAHEPGSPGRVFLLDENDVADRLSGIEDFSGGGFRWSETAGLKQVVRNAPLDVGAAVEYASRDYLPLQNSEAA</sequence>
<evidence type="ECO:0000313" key="3">
    <source>
        <dbReference type="Proteomes" id="UP000187059"/>
    </source>
</evidence>
<dbReference type="STRING" id="1250539.Ga0080574_TMP756"/>